<comment type="pathway">
    <text evidence="5">Glycolipid biosynthesis; glycosylphosphatidylinositol-anchor biosynthesis.</text>
</comment>
<gene>
    <name evidence="6" type="ORF">g.22834</name>
</gene>
<keyword evidence="5" id="KW-0808">Transferase</keyword>
<keyword evidence="5" id="KW-0012">Acyltransferase</keyword>
<feature type="transmembrane region" description="Helical" evidence="5">
    <location>
        <begin position="459"/>
        <end position="483"/>
    </location>
</feature>
<keyword evidence="5" id="KW-0337">GPI-anchor biosynthesis</keyword>
<feature type="transmembrane region" description="Helical" evidence="5">
    <location>
        <begin position="435"/>
        <end position="453"/>
    </location>
</feature>
<comment type="similarity">
    <text evidence="5">Belongs to the PIGW family.</text>
</comment>
<feature type="transmembrane region" description="Helical" evidence="5">
    <location>
        <begin position="156"/>
        <end position="173"/>
    </location>
</feature>
<dbReference type="PANTHER" id="PTHR20661">
    <property type="entry name" value="PHOSPHATIDYLINOSITOL-GLYCAN BIOSYNTHESIS CLASS W PROTEIN"/>
    <property type="match status" value="1"/>
</dbReference>
<dbReference type="Pfam" id="PF06423">
    <property type="entry name" value="GWT1"/>
    <property type="match status" value="1"/>
</dbReference>
<keyword evidence="2 5" id="KW-0812">Transmembrane</keyword>
<evidence type="ECO:0000256" key="2">
    <source>
        <dbReference type="ARBA" id="ARBA00022692"/>
    </source>
</evidence>
<dbReference type="AlphaFoldDB" id="A0A1B6IRD3"/>
<reference evidence="6" key="1">
    <citation type="submission" date="2015-11" db="EMBL/GenBank/DDBJ databases">
        <title>De novo transcriptome assembly of four potential Pierce s Disease insect vectors from Arizona vineyards.</title>
        <authorList>
            <person name="Tassone E.E."/>
        </authorList>
    </citation>
    <scope>NUCLEOTIDE SEQUENCE</scope>
</reference>
<name>A0A1B6IRD3_9HEMI</name>
<feature type="transmembrane region" description="Helical" evidence="5">
    <location>
        <begin position="96"/>
        <end position="117"/>
    </location>
</feature>
<protein>
    <recommendedName>
        <fullName evidence="5">Phosphatidylinositol-glycan biosynthesis class W protein</fullName>
        <ecNumber evidence="5">2.3.-.-</ecNumber>
    </recommendedName>
</protein>
<organism evidence="6">
    <name type="scientific">Homalodisca liturata</name>
    <dbReference type="NCBI Taxonomy" id="320908"/>
    <lineage>
        <taxon>Eukaryota</taxon>
        <taxon>Metazoa</taxon>
        <taxon>Ecdysozoa</taxon>
        <taxon>Arthropoda</taxon>
        <taxon>Hexapoda</taxon>
        <taxon>Insecta</taxon>
        <taxon>Pterygota</taxon>
        <taxon>Neoptera</taxon>
        <taxon>Paraneoptera</taxon>
        <taxon>Hemiptera</taxon>
        <taxon>Auchenorrhyncha</taxon>
        <taxon>Membracoidea</taxon>
        <taxon>Cicadellidae</taxon>
        <taxon>Cicadellinae</taxon>
        <taxon>Proconiini</taxon>
        <taxon>Homalodisca</taxon>
    </lineage>
</organism>
<dbReference type="GO" id="GO:0006506">
    <property type="term" value="P:GPI anchor biosynthetic process"/>
    <property type="evidence" value="ECO:0007669"/>
    <property type="project" value="UniProtKB-UniPathway"/>
</dbReference>
<dbReference type="EMBL" id="GECU01018222">
    <property type="protein sequence ID" value="JAS89484.1"/>
    <property type="molecule type" value="Transcribed_RNA"/>
</dbReference>
<dbReference type="PIRSF" id="PIRSF017321">
    <property type="entry name" value="GWT1"/>
    <property type="match status" value="1"/>
</dbReference>
<accession>A0A1B6IRD3</accession>
<feature type="transmembrane region" description="Helical" evidence="5">
    <location>
        <begin position="383"/>
        <end position="409"/>
    </location>
</feature>
<evidence type="ECO:0000256" key="1">
    <source>
        <dbReference type="ARBA" id="ARBA00004141"/>
    </source>
</evidence>
<keyword evidence="3 5" id="KW-1133">Transmembrane helix</keyword>
<evidence type="ECO:0000313" key="6">
    <source>
        <dbReference type="EMBL" id="JAS89484.1"/>
    </source>
</evidence>
<feature type="transmembrane region" description="Helical" evidence="5">
    <location>
        <begin position="313"/>
        <end position="337"/>
    </location>
</feature>
<proteinExistence type="inferred from homology"/>
<evidence type="ECO:0000256" key="3">
    <source>
        <dbReference type="ARBA" id="ARBA00022989"/>
    </source>
</evidence>
<dbReference type="GO" id="GO:0032216">
    <property type="term" value="F:glucosaminyl-phosphatidylinositol O-acyltransferase activity"/>
    <property type="evidence" value="ECO:0007669"/>
    <property type="project" value="TreeGrafter"/>
</dbReference>
<comment type="subcellular location">
    <subcellularLocation>
        <location evidence="5">Endoplasmic reticulum membrane</location>
        <topology evidence="5">Multi-pass membrane protein</topology>
    </subcellularLocation>
    <subcellularLocation>
        <location evidence="1">Membrane</location>
        <topology evidence="1">Multi-pass membrane protein</topology>
    </subcellularLocation>
</comment>
<feature type="transmembrane region" description="Helical" evidence="5">
    <location>
        <begin position="34"/>
        <end position="56"/>
    </location>
</feature>
<dbReference type="UniPathway" id="UPA00196"/>
<feature type="transmembrane region" description="Helical" evidence="5">
    <location>
        <begin position="68"/>
        <end position="90"/>
    </location>
</feature>
<dbReference type="EC" id="2.3.-.-" evidence="5"/>
<keyword evidence="4 5" id="KW-0472">Membrane</keyword>
<comment type="function">
    <text evidence="5">A acetyltransferase, which acetylates the inositol ring of phosphatidylinositol during biosynthesis of GPI-anchor.</text>
</comment>
<dbReference type="GO" id="GO:0072659">
    <property type="term" value="P:protein localization to plasma membrane"/>
    <property type="evidence" value="ECO:0007669"/>
    <property type="project" value="TreeGrafter"/>
</dbReference>
<dbReference type="PANTHER" id="PTHR20661:SF0">
    <property type="entry name" value="PHOSPHATIDYLINOSITOL-GLYCAN BIOSYNTHESIS CLASS W PROTEIN"/>
    <property type="match status" value="1"/>
</dbReference>
<feature type="transmembrane region" description="Helical" evidence="5">
    <location>
        <begin position="274"/>
        <end position="293"/>
    </location>
</feature>
<dbReference type="GO" id="GO:0005789">
    <property type="term" value="C:endoplasmic reticulum membrane"/>
    <property type="evidence" value="ECO:0007669"/>
    <property type="project" value="UniProtKB-SubCell"/>
</dbReference>
<evidence type="ECO:0000256" key="4">
    <source>
        <dbReference type="ARBA" id="ARBA00023136"/>
    </source>
</evidence>
<feature type="transmembrane region" description="Helical" evidence="5">
    <location>
        <begin position="185"/>
        <end position="204"/>
    </location>
</feature>
<sequence>MENLNNSNALHNIKLREQFVQDLEGTTMHEIMTILFQVPLYVLFPVFIELCFLDKFKINVYKVNQPSFFSASIIFLLEASTIVIPLVLMYTVLADYAYIVFIAVIAVTYMIIVRSVSLPNENVYYWKMPSHPYFKNMSSEASATGKQAFITYFRSFTFLITAICILGVDFHVFPRRYAKTETYGVSLMDMGVGLFVMSSGLVVKTVHFLNQKFSKILWECFVFLAMGTIRYFLIQRLNYQKHVTEYGIHWNFFITLAMVKMLAYLLMKISRGHSFISGLVVMIIHQYLLSYSLESYVLSNKNRDNWFDANREGIISLCGYLSLYLISISIANSVNSVNKQFSVIIKTKTILSLVFISSIIFVVLYYFKSIDFKVSRRLANMPFVMWITAVSLVILALTLIVETLALYFLPMQQKIKSPIYLLITPAILESINNNGLLFFIVSNILTGAINLYIDVLNLAALKSITLLSVYMLVNCAIVFLLYLSNVKVKL</sequence>
<feature type="transmembrane region" description="Helical" evidence="5">
    <location>
        <begin position="246"/>
        <end position="267"/>
    </location>
</feature>
<feature type="transmembrane region" description="Helical" evidence="5">
    <location>
        <begin position="216"/>
        <end position="234"/>
    </location>
</feature>
<evidence type="ECO:0000256" key="5">
    <source>
        <dbReference type="RuleBase" id="RU280819"/>
    </source>
</evidence>
<feature type="transmembrane region" description="Helical" evidence="5">
    <location>
        <begin position="349"/>
        <end position="367"/>
    </location>
</feature>
<dbReference type="InterPro" id="IPR009447">
    <property type="entry name" value="PIGW/GWT1"/>
</dbReference>
<keyword evidence="5" id="KW-0256">Endoplasmic reticulum</keyword>